<keyword evidence="4" id="KW-1185">Reference proteome</keyword>
<dbReference type="EMBL" id="CP036433">
    <property type="protein sequence ID" value="QDU93411.1"/>
    <property type="molecule type" value="Genomic_DNA"/>
</dbReference>
<feature type="transmembrane region" description="Helical" evidence="2">
    <location>
        <begin position="20"/>
        <end position="44"/>
    </location>
</feature>
<proteinExistence type="predicted"/>
<dbReference type="KEGG" id="lcre:Pla8534_11910"/>
<dbReference type="Proteomes" id="UP000317648">
    <property type="component" value="Chromosome"/>
</dbReference>
<organism evidence="3 4">
    <name type="scientific">Lignipirellula cremea</name>
    <dbReference type="NCBI Taxonomy" id="2528010"/>
    <lineage>
        <taxon>Bacteria</taxon>
        <taxon>Pseudomonadati</taxon>
        <taxon>Planctomycetota</taxon>
        <taxon>Planctomycetia</taxon>
        <taxon>Pirellulales</taxon>
        <taxon>Pirellulaceae</taxon>
        <taxon>Lignipirellula</taxon>
    </lineage>
</organism>
<feature type="compositionally biased region" description="Low complexity" evidence="1">
    <location>
        <begin position="117"/>
        <end position="129"/>
    </location>
</feature>
<sequence length="251" mass="26756">MWPGKDSKANLGNALSLRGIHNSLSLCVRSLVVLAFLIGMPLMATPQFSRWLDQQQEATPEQASHPEDLLPPLTPPPLESAPFSHAPLAHRPAAQTPTGEAPGGPQTPLQVHSAGWTGPSPAAPPTAFTLPAAPTAIQASSTAYQTDPVASFPARPSLYEAPPADPIPGLLAELAAFDAENIRIQPQTSEPPLFFASCEQPIASQSVYHRTFQTEGSDPATALRRLIDLLDDHAGETRSVVYRTLDDGDKR</sequence>
<evidence type="ECO:0000313" key="3">
    <source>
        <dbReference type="EMBL" id="QDU93411.1"/>
    </source>
</evidence>
<feature type="compositionally biased region" description="Polar residues" evidence="1">
    <location>
        <begin position="53"/>
        <end position="62"/>
    </location>
</feature>
<reference evidence="3 4" key="1">
    <citation type="submission" date="2019-02" db="EMBL/GenBank/DDBJ databases">
        <title>Deep-cultivation of Planctomycetes and their phenomic and genomic characterization uncovers novel biology.</title>
        <authorList>
            <person name="Wiegand S."/>
            <person name="Jogler M."/>
            <person name="Boedeker C."/>
            <person name="Pinto D."/>
            <person name="Vollmers J."/>
            <person name="Rivas-Marin E."/>
            <person name="Kohn T."/>
            <person name="Peeters S.H."/>
            <person name="Heuer A."/>
            <person name="Rast P."/>
            <person name="Oberbeckmann S."/>
            <person name="Bunk B."/>
            <person name="Jeske O."/>
            <person name="Meyerdierks A."/>
            <person name="Storesund J.E."/>
            <person name="Kallscheuer N."/>
            <person name="Luecker S."/>
            <person name="Lage O.M."/>
            <person name="Pohl T."/>
            <person name="Merkel B.J."/>
            <person name="Hornburger P."/>
            <person name="Mueller R.-W."/>
            <person name="Bruemmer F."/>
            <person name="Labrenz M."/>
            <person name="Spormann A.M."/>
            <person name="Op den Camp H."/>
            <person name="Overmann J."/>
            <person name="Amann R."/>
            <person name="Jetten M.S.M."/>
            <person name="Mascher T."/>
            <person name="Medema M.H."/>
            <person name="Devos D.P."/>
            <person name="Kaster A.-K."/>
            <person name="Ovreas L."/>
            <person name="Rohde M."/>
            <person name="Galperin M.Y."/>
            <person name="Jogler C."/>
        </authorList>
    </citation>
    <scope>NUCLEOTIDE SEQUENCE [LARGE SCALE GENOMIC DNA]</scope>
    <source>
        <strain evidence="3 4">Pla85_3_4</strain>
    </source>
</reference>
<name>A0A518DNK3_9BACT</name>
<keyword evidence="2" id="KW-0812">Transmembrane</keyword>
<dbReference type="RefSeq" id="WP_145050193.1">
    <property type="nucleotide sequence ID" value="NZ_CP036433.1"/>
</dbReference>
<evidence type="ECO:0000256" key="1">
    <source>
        <dbReference type="SAM" id="MobiDB-lite"/>
    </source>
</evidence>
<accession>A0A518DNK3</accession>
<feature type="region of interest" description="Disordered" evidence="1">
    <location>
        <begin position="53"/>
        <end position="129"/>
    </location>
</feature>
<evidence type="ECO:0000313" key="4">
    <source>
        <dbReference type="Proteomes" id="UP000317648"/>
    </source>
</evidence>
<protein>
    <submittedName>
        <fullName evidence="3">Uncharacterized protein</fullName>
    </submittedName>
</protein>
<keyword evidence="2" id="KW-1133">Transmembrane helix</keyword>
<keyword evidence="2" id="KW-0472">Membrane</keyword>
<gene>
    <name evidence="3" type="ORF">Pla8534_11910</name>
</gene>
<evidence type="ECO:0000256" key="2">
    <source>
        <dbReference type="SAM" id="Phobius"/>
    </source>
</evidence>
<dbReference type="AlphaFoldDB" id="A0A518DNK3"/>